<dbReference type="GO" id="GO:0005524">
    <property type="term" value="F:ATP binding"/>
    <property type="evidence" value="ECO:0007669"/>
    <property type="project" value="UniProtKB-KW"/>
</dbReference>
<evidence type="ECO:0000256" key="1">
    <source>
        <dbReference type="ARBA" id="ARBA00000085"/>
    </source>
</evidence>
<proteinExistence type="predicted"/>
<dbReference type="PROSITE" id="PS50109">
    <property type="entry name" value="HIS_KIN"/>
    <property type="match status" value="1"/>
</dbReference>
<keyword evidence="4" id="KW-0597">Phosphoprotein</keyword>
<accession>A0A8I2H1Q4</accession>
<evidence type="ECO:0000256" key="4">
    <source>
        <dbReference type="ARBA" id="ARBA00022553"/>
    </source>
</evidence>
<keyword evidence="11" id="KW-0067">ATP-binding</keyword>
<comment type="subcellular location">
    <subcellularLocation>
        <location evidence="2">Membrane</location>
    </subcellularLocation>
</comment>
<dbReference type="Gene3D" id="6.10.340.10">
    <property type="match status" value="1"/>
</dbReference>
<dbReference type="GO" id="GO:0007165">
    <property type="term" value="P:signal transduction"/>
    <property type="evidence" value="ECO:0007669"/>
    <property type="project" value="InterPro"/>
</dbReference>
<dbReference type="SMART" id="SM00387">
    <property type="entry name" value="HATPase_c"/>
    <property type="match status" value="1"/>
</dbReference>
<dbReference type="RefSeq" id="WP_193521793.1">
    <property type="nucleotide sequence ID" value="NZ_CBCSDF010000001.1"/>
</dbReference>
<organism evidence="10 12">
    <name type="scientific">Pseudoalteromonas maricaloris</name>
    <dbReference type="NCBI Taxonomy" id="184924"/>
    <lineage>
        <taxon>Bacteria</taxon>
        <taxon>Pseudomonadati</taxon>
        <taxon>Pseudomonadota</taxon>
        <taxon>Gammaproteobacteria</taxon>
        <taxon>Alteromonadales</taxon>
        <taxon>Pseudoalteromonadaceae</taxon>
        <taxon>Pseudoalteromonas</taxon>
    </lineage>
</organism>
<evidence type="ECO:0000313" key="12">
    <source>
        <dbReference type="Proteomes" id="UP000646877"/>
    </source>
</evidence>
<reference evidence="10" key="1">
    <citation type="submission" date="2019-10" db="EMBL/GenBank/DDBJ databases">
        <authorList>
            <person name="Paulsen S."/>
        </authorList>
    </citation>
    <scope>NUCLEOTIDE SEQUENCE</scope>
    <source>
        <strain evidence="10">LMG 19692</strain>
    </source>
</reference>
<sequence>MLELINIRHKLWLLIVFPIIALALLLGYAFNRYAHLESEVESLYADRVVPLIQIKKVSDHGAIQIVDILHKYRAGLVSKDEGLMQIADATRVMNDAWQSYLNTYLVTAEQVKVELIEFQLQAVFTHIATLQSAINQGTFLAIPQNQFVTALYEKFDPLTSSLQALTEVQNDVALSIVEQTEQQFSQLKLLLIIFSVIVLVSLIAVGLALYRSIQHPINHIRSQINHIIESSSLEKRIDIDNHNELTDVSLAINQLLSHIHVIHQQLVEAEKLSSLGSLVSGLAHEVNTPLGVSITAVSSCQEQVDVMETGMKTQRLSHAEFLEIMAALDSGLSIAERNLGKTAKLVQEFKNISAEQETDVEQLVDLEAIIRDYCEQTARFQLKMRVEFSATGKLEQLVKINVKALQQILLQLLENARVHGFSNDSDTQPFAAVRLEITDNKIFIRVKDEGVGMSNEVLNRIFEPFYTTARQHGHAGLGLSVTYNLVKKHLEGDLKVNSKAGNGTTFTILLANKTLAQTA</sequence>
<feature type="domain" description="HAMP" evidence="9">
    <location>
        <begin position="211"/>
        <end position="264"/>
    </location>
</feature>
<evidence type="ECO:0000259" key="8">
    <source>
        <dbReference type="PROSITE" id="PS50109"/>
    </source>
</evidence>
<dbReference type="EMBL" id="WEIA01000004">
    <property type="protein sequence ID" value="NLR21423.1"/>
    <property type="molecule type" value="Genomic_DNA"/>
</dbReference>
<dbReference type="InterPro" id="IPR003594">
    <property type="entry name" value="HATPase_dom"/>
</dbReference>
<dbReference type="InterPro" id="IPR024478">
    <property type="entry name" value="HlyB_4HB_MCP"/>
</dbReference>
<dbReference type="Pfam" id="PF12729">
    <property type="entry name" value="4HB_MCP_1"/>
    <property type="match status" value="1"/>
</dbReference>
<keyword evidence="5" id="KW-0808">Transferase</keyword>
<keyword evidence="7" id="KW-0472">Membrane</keyword>
<dbReference type="SUPFAM" id="SSF55874">
    <property type="entry name" value="ATPase domain of HSP90 chaperone/DNA topoisomerase II/histidine kinase"/>
    <property type="match status" value="1"/>
</dbReference>
<dbReference type="InterPro" id="IPR003660">
    <property type="entry name" value="HAMP_dom"/>
</dbReference>
<dbReference type="PROSITE" id="PS50885">
    <property type="entry name" value="HAMP"/>
    <property type="match status" value="1"/>
</dbReference>
<dbReference type="GO" id="GO:0004673">
    <property type="term" value="F:protein histidine kinase activity"/>
    <property type="evidence" value="ECO:0007669"/>
    <property type="project" value="UniProtKB-EC"/>
</dbReference>
<name>A0A8I2H1Q4_9GAMM</name>
<dbReference type="Proteomes" id="UP001304419">
    <property type="component" value="Chromosome 1"/>
</dbReference>
<reference evidence="11 13" key="2">
    <citation type="submission" date="2023-10" db="EMBL/GenBank/DDBJ databases">
        <title>To unveil natural product biosynthetic capacity in Pseudoalteromonas.</title>
        <authorList>
            <person name="Wang J."/>
        </authorList>
    </citation>
    <scope>NUCLEOTIDE SEQUENCE [LARGE SCALE GENOMIC DNA]</scope>
    <source>
        <strain evidence="11 13">DSM 15914</strain>
    </source>
</reference>
<dbReference type="Proteomes" id="UP000646877">
    <property type="component" value="Unassembled WGS sequence"/>
</dbReference>
<feature type="domain" description="Histidine kinase" evidence="8">
    <location>
        <begin position="281"/>
        <end position="514"/>
    </location>
</feature>
<evidence type="ECO:0000313" key="11">
    <source>
        <dbReference type="EMBL" id="WOX30208.1"/>
    </source>
</evidence>
<comment type="catalytic activity">
    <reaction evidence="1">
        <text>ATP + protein L-histidine = ADP + protein N-phospho-L-histidine.</text>
        <dbReference type="EC" id="2.7.13.3"/>
    </reaction>
</comment>
<evidence type="ECO:0000256" key="2">
    <source>
        <dbReference type="ARBA" id="ARBA00004370"/>
    </source>
</evidence>
<evidence type="ECO:0000313" key="10">
    <source>
        <dbReference type="EMBL" id="NLR21423.1"/>
    </source>
</evidence>
<dbReference type="EMBL" id="CP137578">
    <property type="protein sequence ID" value="WOX30208.1"/>
    <property type="molecule type" value="Genomic_DNA"/>
</dbReference>
<evidence type="ECO:0000256" key="6">
    <source>
        <dbReference type="ARBA" id="ARBA00022777"/>
    </source>
</evidence>
<dbReference type="Gene3D" id="3.30.565.10">
    <property type="entry name" value="Histidine kinase-like ATPase, C-terminal domain"/>
    <property type="match status" value="1"/>
</dbReference>
<evidence type="ECO:0000259" key="9">
    <source>
        <dbReference type="PROSITE" id="PS50885"/>
    </source>
</evidence>
<dbReference type="PRINTS" id="PR00344">
    <property type="entry name" value="BCTRLSENSOR"/>
</dbReference>
<feature type="transmembrane region" description="Helical" evidence="7">
    <location>
        <begin position="12"/>
        <end position="30"/>
    </location>
</feature>
<dbReference type="InterPro" id="IPR004358">
    <property type="entry name" value="Sig_transdc_His_kin-like_C"/>
</dbReference>
<dbReference type="InterPro" id="IPR036890">
    <property type="entry name" value="HATPase_C_sf"/>
</dbReference>
<keyword evidence="11" id="KW-0547">Nucleotide-binding</keyword>
<dbReference type="AlphaFoldDB" id="A0A8I2H1Q4"/>
<evidence type="ECO:0000256" key="7">
    <source>
        <dbReference type="SAM" id="Phobius"/>
    </source>
</evidence>
<dbReference type="PANTHER" id="PTHR43065:SF42">
    <property type="entry name" value="TWO-COMPONENT SENSOR PPRA"/>
    <property type="match status" value="1"/>
</dbReference>
<dbReference type="InterPro" id="IPR005467">
    <property type="entry name" value="His_kinase_dom"/>
</dbReference>
<dbReference type="Pfam" id="PF02518">
    <property type="entry name" value="HATPase_c"/>
    <property type="match status" value="1"/>
</dbReference>
<evidence type="ECO:0000256" key="3">
    <source>
        <dbReference type="ARBA" id="ARBA00012438"/>
    </source>
</evidence>
<evidence type="ECO:0000256" key="5">
    <source>
        <dbReference type="ARBA" id="ARBA00022679"/>
    </source>
</evidence>
<dbReference type="EC" id="2.7.13.3" evidence="3"/>
<keyword evidence="7" id="KW-0812">Transmembrane</keyword>
<keyword evidence="13" id="KW-1185">Reference proteome</keyword>
<keyword evidence="6" id="KW-0418">Kinase</keyword>
<feature type="transmembrane region" description="Helical" evidence="7">
    <location>
        <begin position="189"/>
        <end position="210"/>
    </location>
</feature>
<evidence type="ECO:0000313" key="13">
    <source>
        <dbReference type="Proteomes" id="UP001304419"/>
    </source>
</evidence>
<protein>
    <recommendedName>
        <fullName evidence="3">histidine kinase</fullName>
        <ecNumber evidence="3">2.7.13.3</ecNumber>
    </recommendedName>
</protein>
<dbReference type="Gene3D" id="1.10.287.130">
    <property type="match status" value="1"/>
</dbReference>
<dbReference type="PANTHER" id="PTHR43065">
    <property type="entry name" value="SENSOR HISTIDINE KINASE"/>
    <property type="match status" value="1"/>
</dbReference>
<gene>
    <name evidence="10" type="ORF">F9Y85_08855</name>
    <name evidence="11" type="ORF">R5H13_08105</name>
</gene>
<keyword evidence="7" id="KW-1133">Transmembrane helix</keyword>
<dbReference type="GO" id="GO:0016020">
    <property type="term" value="C:membrane"/>
    <property type="evidence" value="ECO:0007669"/>
    <property type="project" value="UniProtKB-SubCell"/>
</dbReference>